<keyword evidence="1" id="KW-0472">Membrane</keyword>
<dbReference type="RefSeq" id="WP_121102509.1">
    <property type="nucleotide sequence ID" value="NZ_RBII01000002.1"/>
</dbReference>
<dbReference type="Proteomes" id="UP000282211">
    <property type="component" value="Unassembled WGS sequence"/>
</dbReference>
<keyword evidence="1" id="KW-0812">Transmembrane</keyword>
<keyword evidence="1" id="KW-1133">Transmembrane helix</keyword>
<gene>
    <name evidence="2" type="ORF">DES40_2430</name>
</gene>
<evidence type="ECO:0000313" key="3">
    <source>
        <dbReference type="Proteomes" id="UP000282211"/>
    </source>
</evidence>
<organism evidence="2 3">
    <name type="scientific">Litorimonas taeanensis</name>
    <dbReference type="NCBI Taxonomy" id="568099"/>
    <lineage>
        <taxon>Bacteria</taxon>
        <taxon>Pseudomonadati</taxon>
        <taxon>Pseudomonadota</taxon>
        <taxon>Alphaproteobacteria</taxon>
        <taxon>Maricaulales</taxon>
        <taxon>Robiginitomaculaceae</taxon>
    </lineage>
</organism>
<dbReference type="AlphaFoldDB" id="A0A420WF71"/>
<name>A0A420WF71_9PROT</name>
<proteinExistence type="predicted"/>
<feature type="transmembrane region" description="Helical" evidence="1">
    <location>
        <begin position="66"/>
        <end position="85"/>
    </location>
</feature>
<comment type="caution">
    <text evidence="2">The sequence shown here is derived from an EMBL/GenBank/DDBJ whole genome shotgun (WGS) entry which is preliminary data.</text>
</comment>
<evidence type="ECO:0000313" key="2">
    <source>
        <dbReference type="EMBL" id="RKQ69627.1"/>
    </source>
</evidence>
<dbReference type="EMBL" id="RBII01000002">
    <property type="protein sequence ID" value="RKQ69627.1"/>
    <property type="molecule type" value="Genomic_DNA"/>
</dbReference>
<protein>
    <submittedName>
        <fullName evidence="2">Uncharacterized protein</fullName>
    </submittedName>
</protein>
<keyword evidence="3" id="KW-1185">Reference proteome</keyword>
<feature type="transmembrane region" description="Helical" evidence="1">
    <location>
        <begin position="6"/>
        <end position="26"/>
    </location>
</feature>
<sequence>MVGWIRNIVIIFAVLSAVYALLVVTANMRQTQKLRLEYKQDNKTESQEDFIEDGLRKYNRSLRPKLILGVYLIPFAIAIVLIWLAQYG</sequence>
<dbReference type="InParanoid" id="A0A420WF71"/>
<reference evidence="2 3" key="1">
    <citation type="submission" date="2018-10" db="EMBL/GenBank/DDBJ databases">
        <title>Genomic Encyclopedia of Type Strains, Phase IV (KMG-IV): sequencing the most valuable type-strain genomes for metagenomic binning, comparative biology and taxonomic classification.</title>
        <authorList>
            <person name="Goeker M."/>
        </authorList>
    </citation>
    <scope>NUCLEOTIDE SEQUENCE [LARGE SCALE GENOMIC DNA]</scope>
    <source>
        <strain evidence="2 3">DSM 22008</strain>
    </source>
</reference>
<dbReference type="OrthoDB" id="7632202at2"/>
<evidence type="ECO:0000256" key="1">
    <source>
        <dbReference type="SAM" id="Phobius"/>
    </source>
</evidence>
<accession>A0A420WF71</accession>